<dbReference type="PANTHER" id="PTHR42760">
    <property type="entry name" value="SHORT-CHAIN DEHYDROGENASES/REDUCTASES FAMILY MEMBER"/>
    <property type="match status" value="1"/>
</dbReference>
<dbReference type="GO" id="GO:0008667">
    <property type="term" value="F:2,3-dihydro-2,3-dihydroxybenzoate dehydrogenase activity"/>
    <property type="evidence" value="ECO:0007669"/>
    <property type="project" value="UniProtKB-UniRule"/>
</dbReference>
<proteinExistence type="inferred from homology"/>
<dbReference type="Proteomes" id="UP000063699">
    <property type="component" value="Chromosome"/>
</dbReference>
<comment type="similarity">
    <text evidence="2 9">Belongs to the short-chain dehydrogenases/reductases (SDR) family.</text>
</comment>
<dbReference type="PANTHER" id="PTHR42760:SF115">
    <property type="entry name" value="3-OXOACYL-[ACYL-CARRIER-PROTEIN] REDUCTASE FABG"/>
    <property type="match status" value="1"/>
</dbReference>
<dbReference type="InterPro" id="IPR020904">
    <property type="entry name" value="Sc_DH/Rdtase_CS"/>
</dbReference>
<dbReference type="RefSeq" id="WP_054290476.1">
    <property type="nucleotide sequence ID" value="NZ_CP012752.1"/>
</dbReference>
<dbReference type="GO" id="GO:0016616">
    <property type="term" value="F:oxidoreductase activity, acting on the CH-OH group of donors, NAD or NADP as acceptor"/>
    <property type="evidence" value="ECO:0007669"/>
    <property type="project" value="TreeGrafter"/>
</dbReference>
<dbReference type="EC" id="1.3.1.28" evidence="6 8"/>
<evidence type="ECO:0000256" key="8">
    <source>
        <dbReference type="NCBIfam" id="TIGR04316"/>
    </source>
</evidence>
<dbReference type="PRINTS" id="PR01397">
    <property type="entry name" value="DHBDHDRGNASE"/>
</dbReference>
<dbReference type="KEGG" id="kphy:AOZ06_18060"/>
<dbReference type="AlphaFoldDB" id="A0A0N9I2A5"/>
<name>A0A0N9I2A5_9PSEU</name>
<evidence type="ECO:0000256" key="2">
    <source>
        <dbReference type="ARBA" id="ARBA00006484"/>
    </source>
</evidence>
<evidence type="ECO:0000256" key="3">
    <source>
        <dbReference type="ARBA" id="ARBA00023002"/>
    </source>
</evidence>
<evidence type="ECO:0000256" key="5">
    <source>
        <dbReference type="ARBA" id="ARBA00052874"/>
    </source>
</evidence>
<dbReference type="EMBL" id="CP012752">
    <property type="protein sequence ID" value="ALG08569.1"/>
    <property type="molecule type" value="Genomic_DNA"/>
</dbReference>
<evidence type="ECO:0000256" key="9">
    <source>
        <dbReference type="RuleBase" id="RU000363"/>
    </source>
</evidence>
<evidence type="ECO:0000256" key="1">
    <source>
        <dbReference type="ARBA" id="ARBA00004924"/>
    </source>
</evidence>
<keyword evidence="11" id="KW-1185">Reference proteome</keyword>
<protein>
    <recommendedName>
        <fullName evidence="7 8">2,3-dihydro-2,3-dihydroxybenzoate dehydrogenase</fullName>
        <ecNumber evidence="6 8">1.3.1.28</ecNumber>
    </recommendedName>
</protein>
<dbReference type="PROSITE" id="PS00061">
    <property type="entry name" value="ADH_SHORT"/>
    <property type="match status" value="1"/>
</dbReference>
<organism evidence="10 11">
    <name type="scientific">Kibdelosporangium phytohabitans</name>
    <dbReference type="NCBI Taxonomy" id="860235"/>
    <lineage>
        <taxon>Bacteria</taxon>
        <taxon>Bacillati</taxon>
        <taxon>Actinomycetota</taxon>
        <taxon>Actinomycetes</taxon>
        <taxon>Pseudonocardiales</taxon>
        <taxon>Pseudonocardiaceae</taxon>
        <taxon>Kibdelosporangium</taxon>
    </lineage>
</organism>
<comment type="pathway">
    <text evidence="1">Siderophore biosynthesis.</text>
</comment>
<dbReference type="Pfam" id="PF00106">
    <property type="entry name" value="adh_short"/>
    <property type="match status" value="1"/>
</dbReference>
<dbReference type="STRING" id="860235.AOZ06_18060"/>
<sequence>MTDKDTAVSDDTGIVDKVAVVTGGAGGIGTAIAWALARRGAAVAVVDTDEGRLAELTGKLVAEGLTAQGFTADVTDARQVALAVDRIEAELGPIDLLVNAAGVLRMGSATDLSEVDWQTTFSVNLNGVFHSARAVVPRMKQRRRGSIVTVASNAARVPRVHMAAYGASKAAAASYTKTLGLELAEYGIRCNVVSPGSTDTDMLRLLWSGENDRQATIDGSAATYKTGIPLRRIADPGDIAEAVVFLASDSARHITMQDLCVDGGAVLGV</sequence>
<gene>
    <name evidence="10" type="ORF">AOZ06_18060</name>
</gene>
<dbReference type="Gene3D" id="3.40.50.720">
    <property type="entry name" value="NAD(P)-binding Rossmann-like Domain"/>
    <property type="match status" value="1"/>
</dbReference>
<evidence type="ECO:0000256" key="6">
    <source>
        <dbReference type="ARBA" id="ARBA00066334"/>
    </source>
</evidence>
<dbReference type="InterPro" id="IPR002347">
    <property type="entry name" value="SDR_fam"/>
</dbReference>
<keyword evidence="4" id="KW-0520">NAD</keyword>
<evidence type="ECO:0000256" key="7">
    <source>
        <dbReference type="ARBA" id="ARBA00067530"/>
    </source>
</evidence>
<dbReference type="OrthoDB" id="9803333at2"/>
<dbReference type="NCBIfam" id="TIGR04316">
    <property type="entry name" value="dhbA_paeA"/>
    <property type="match status" value="1"/>
</dbReference>
<evidence type="ECO:0000313" key="10">
    <source>
        <dbReference type="EMBL" id="ALG08569.1"/>
    </source>
</evidence>
<dbReference type="FunFam" id="3.40.50.720:FF:000160">
    <property type="entry name" value="2,3-dihydro-2,3-dihydroxybenzoate dehydrogenase"/>
    <property type="match status" value="1"/>
</dbReference>
<accession>A0A0N9I2A5</accession>
<dbReference type="GO" id="GO:0019290">
    <property type="term" value="P:siderophore biosynthetic process"/>
    <property type="evidence" value="ECO:0007669"/>
    <property type="project" value="InterPro"/>
</dbReference>
<evidence type="ECO:0000256" key="4">
    <source>
        <dbReference type="ARBA" id="ARBA00023027"/>
    </source>
</evidence>
<dbReference type="InterPro" id="IPR036291">
    <property type="entry name" value="NAD(P)-bd_dom_sf"/>
</dbReference>
<reference evidence="10 11" key="1">
    <citation type="submission" date="2015-07" db="EMBL/GenBank/DDBJ databases">
        <title>Genome sequencing of Kibdelosporangium phytohabitans.</title>
        <authorList>
            <person name="Qin S."/>
            <person name="Xing K."/>
        </authorList>
    </citation>
    <scope>NUCLEOTIDE SEQUENCE [LARGE SCALE GENOMIC DNA]</scope>
    <source>
        <strain evidence="10 11">KLBMP1111</strain>
    </source>
</reference>
<dbReference type="PRINTS" id="PR00080">
    <property type="entry name" value="SDRFAMILY"/>
</dbReference>
<dbReference type="SUPFAM" id="SSF51735">
    <property type="entry name" value="NAD(P)-binding Rossmann-fold domains"/>
    <property type="match status" value="1"/>
</dbReference>
<dbReference type="InterPro" id="IPR003560">
    <property type="entry name" value="DHB_DH"/>
</dbReference>
<evidence type="ECO:0000313" key="11">
    <source>
        <dbReference type="Proteomes" id="UP000063699"/>
    </source>
</evidence>
<keyword evidence="3" id="KW-0560">Oxidoreductase</keyword>
<dbReference type="NCBIfam" id="NF006074">
    <property type="entry name" value="PRK08220.1"/>
    <property type="match status" value="1"/>
</dbReference>
<comment type="catalytic activity">
    <reaction evidence="5">
        <text>(2S,3S)-2,3-dihydroxy-2,3-dihydrobenzoate + NAD(+) = 2,3-dihydroxybenzoate + NADH + H(+)</text>
        <dbReference type="Rhea" id="RHEA:23824"/>
        <dbReference type="ChEBI" id="CHEBI:15378"/>
        <dbReference type="ChEBI" id="CHEBI:36654"/>
        <dbReference type="ChEBI" id="CHEBI:57540"/>
        <dbReference type="ChEBI" id="CHEBI:57945"/>
        <dbReference type="ChEBI" id="CHEBI:58764"/>
        <dbReference type="EC" id="1.3.1.28"/>
    </reaction>
</comment>